<feature type="transmembrane region" description="Helical" evidence="1">
    <location>
        <begin position="158"/>
        <end position="185"/>
    </location>
</feature>
<evidence type="ECO:0000313" key="4">
    <source>
        <dbReference type="Proteomes" id="UP001224428"/>
    </source>
</evidence>
<feature type="transmembrane region" description="Helical" evidence="1">
    <location>
        <begin position="326"/>
        <end position="346"/>
    </location>
</feature>
<keyword evidence="1" id="KW-0472">Membrane</keyword>
<comment type="caution">
    <text evidence="3">The sequence shown here is derived from an EMBL/GenBank/DDBJ whole genome shotgun (WGS) entry which is preliminary data.</text>
</comment>
<feature type="transmembrane region" description="Helical" evidence="1">
    <location>
        <begin position="197"/>
        <end position="230"/>
    </location>
</feature>
<name>A0AAJ1UWS6_9MOLU</name>
<organism evidence="3 4">
    <name type="scientific">Mycoplasma phocimorsus</name>
    <dbReference type="NCBI Taxonomy" id="3045839"/>
    <lineage>
        <taxon>Bacteria</taxon>
        <taxon>Bacillati</taxon>
        <taxon>Mycoplasmatota</taxon>
        <taxon>Mollicutes</taxon>
        <taxon>Mycoplasmataceae</taxon>
        <taxon>Mycoplasma</taxon>
    </lineage>
</organism>
<accession>A0AAJ1UWS6</accession>
<dbReference type="InterPro" id="IPR004477">
    <property type="entry name" value="ComEC_N"/>
</dbReference>
<dbReference type="Pfam" id="PF03772">
    <property type="entry name" value="Competence"/>
    <property type="match status" value="1"/>
</dbReference>
<keyword evidence="1" id="KW-0812">Transmembrane</keyword>
<feature type="transmembrane region" description="Helical" evidence="1">
    <location>
        <begin position="124"/>
        <end position="146"/>
    </location>
</feature>
<evidence type="ECO:0000259" key="2">
    <source>
        <dbReference type="Pfam" id="PF03772"/>
    </source>
</evidence>
<proteinExistence type="predicted"/>
<protein>
    <submittedName>
        <fullName evidence="3">ComEC/Rec2 family competence protein</fullName>
    </submittedName>
</protein>
<dbReference type="RefSeq" id="WP_283827369.1">
    <property type="nucleotide sequence ID" value="NZ_JASDDP010000024.1"/>
</dbReference>
<keyword evidence="1" id="KW-1133">Transmembrane helix</keyword>
<evidence type="ECO:0000256" key="1">
    <source>
        <dbReference type="SAM" id="Phobius"/>
    </source>
</evidence>
<dbReference type="NCBIfam" id="NF045979">
    <property type="entry name" value="ComEC_MAG0480"/>
    <property type="match status" value="1"/>
</dbReference>
<dbReference type="AlphaFoldDB" id="A0AAJ1UWS6"/>
<dbReference type="EMBL" id="JASDDP010000024">
    <property type="protein sequence ID" value="MDJ1645972.1"/>
    <property type="molecule type" value="Genomic_DNA"/>
</dbReference>
<keyword evidence="4" id="KW-1185">Reference proteome</keyword>
<dbReference type="Proteomes" id="UP001224428">
    <property type="component" value="Unassembled WGS sequence"/>
</dbReference>
<feature type="transmembrane region" description="Helical" evidence="1">
    <location>
        <begin position="271"/>
        <end position="294"/>
    </location>
</feature>
<feature type="transmembrane region" description="Helical" evidence="1">
    <location>
        <begin position="242"/>
        <end position="259"/>
    </location>
</feature>
<evidence type="ECO:0000313" key="3">
    <source>
        <dbReference type="EMBL" id="MDJ1645972.1"/>
    </source>
</evidence>
<sequence length="359" mass="42319">MKQVNGYVIQKNKNGFILQTDDANVFVFWKNDIKLFSQINITDSFNDIDINKLDLNFKNYLISKDVFFLIKAKELNSNTNNFKSIFFSWIESKGMIFSSYIKALIFSINISDNNLKNSLKALNILHLFVISGFHISILTKCFNLIFKKIKYNNEISIFILIVYCYFIDFPIPITRALLIMIITHINKNIFHNSLNKFSIVLISMQLFLIFNIFNIYSISFILTYYFTIFTTIFSSIKIKSKIIKTCCFILLISLLSFFINIKLNSSFSSMLLLNNIIFGIIFSVIYPILFFSWIIIPFSKIIINCIDFLIKFSAKFNYAWNMNYDLSIVIIIICISIFFILLYFCYKSNKPKFWVLWYL</sequence>
<feature type="domain" description="ComEC/Rec2-related protein" evidence="2">
    <location>
        <begin position="113"/>
        <end position="343"/>
    </location>
</feature>
<gene>
    <name evidence="3" type="ORF">QLQ80_02685</name>
</gene>
<reference evidence="3" key="1">
    <citation type="submission" date="2023-05" db="EMBL/GenBank/DDBJ databases">
        <title>Mycoplasma phocimorsus sp. nov., isolated from Scandinavian patients with seal finger or septic arthritis after contact with seals.</title>
        <authorList>
            <person name="Skafte-Holm A."/>
            <person name="Pedersen T.R."/>
            <person name="Froelund M."/>
            <person name="Stegger M."/>
            <person name="Qvortrup K."/>
            <person name="Michaels D.L."/>
            <person name="Brown D.R."/>
            <person name="Jensen J.S."/>
        </authorList>
    </citation>
    <scope>NUCLEOTIDE SEQUENCE</scope>
    <source>
        <strain evidence="3">M5725</strain>
    </source>
</reference>